<feature type="domain" description="A-kinase anchor protein 7-like phosphoesterase" evidence="1">
    <location>
        <begin position="63"/>
        <end position="270"/>
    </location>
</feature>
<dbReference type="GO" id="GO:0006355">
    <property type="term" value="P:regulation of DNA-templated transcription"/>
    <property type="evidence" value="ECO:0007669"/>
    <property type="project" value="TreeGrafter"/>
</dbReference>
<reference evidence="2" key="2">
    <citation type="submission" date="2025-09" db="UniProtKB">
        <authorList>
            <consortium name="Ensembl"/>
        </authorList>
    </citation>
    <scope>IDENTIFICATION</scope>
</reference>
<keyword evidence="3" id="KW-1185">Reference proteome</keyword>
<evidence type="ECO:0000313" key="2">
    <source>
        <dbReference type="Ensembl" id="ENSCCRP00010060476.1"/>
    </source>
</evidence>
<dbReference type="GO" id="GO:0006307">
    <property type="term" value="P:DNA alkylation repair"/>
    <property type="evidence" value="ECO:0007669"/>
    <property type="project" value="InterPro"/>
</dbReference>
<reference evidence="2" key="1">
    <citation type="submission" date="2025-08" db="UniProtKB">
        <authorList>
            <consortium name="Ensembl"/>
        </authorList>
    </citation>
    <scope>IDENTIFICATION</scope>
</reference>
<dbReference type="AlphaFoldDB" id="A0A8C1LFK3"/>
<protein>
    <submittedName>
        <fullName evidence="2">Activating signal cointegrator 1 complex subunit 1</fullName>
    </submittedName>
</protein>
<sequence>CRSWLPYRPTVAFLDASCSFPDGVLVFSGILSGRRERLVSDWNQTPRLPSASQNKAWKDRSWSQVQQGFLRFREQVLERCGQDAGVDESIFQNPAKLHLTIGTLALLNEQEVTRASKLLQQCQDVIRDITEAKPLPVEVRGIEYMNDDPSMVDVLYAKVRVQDGSDKPQQIADRLVECFAAAGLMERERDRVKIHGTVMNTLFRKDPSAEDKSASARPGAKDREAFNAKNILQMFGEVYFGAFELNSVQLSQRFSTDDTGYYSSAGRVTFS</sequence>
<dbReference type="PANTHER" id="PTHR13360">
    <property type="entry name" value="ACTIVATING SIGNAL COINTEGRATOR 1 COMPLEX SUBUNIT 1"/>
    <property type="match status" value="1"/>
</dbReference>
<dbReference type="Proteomes" id="UP000694427">
    <property type="component" value="Unplaced"/>
</dbReference>
<organism evidence="2 3">
    <name type="scientific">Cyprinus carpio</name>
    <name type="common">Common carp</name>
    <dbReference type="NCBI Taxonomy" id="7962"/>
    <lineage>
        <taxon>Eukaryota</taxon>
        <taxon>Metazoa</taxon>
        <taxon>Chordata</taxon>
        <taxon>Craniata</taxon>
        <taxon>Vertebrata</taxon>
        <taxon>Euteleostomi</taxon>
        <taxon>Actinopterygii</taxon>
        <taxon>Neopterygii</taxon>
        <taxon>Teleostei</taxon>
        <taxon>Ostariophysi</taxon>
        <taxon>Cypriniformes</taxon>
        <taxon>Cyprinidae</taxon>
        <taxon>Cyprininae</taxon>
        <taxon>Cyprinus</taxon>
    </lineage>
</organism>
<dbReference type="PANTHER" id="PTHR13360:SF1">
    <property type="entry name" value="ACTIVATING SIGNAL COINTEGRATOR 1 COMPLEX SUBUNIT 1"/>
    <property type="match status" value="1"/>
</dbReference>
<accession>A0A8C1LFK3</accession>
<dbReference type="Gene3D" id="3.90.1140.10">
    <property type="entry name" value="Cyclic phosphodiesterase"/>
    <property type="match status" value="1"/>
</dbReference>
<dbReference type="Pfam" id="PF10469">
    <property type="entry name" value="AKAP7_NLS"/>
    <property type="match status" value="1"/>
</dbReference>
<dbReference type="InterPro" id="IPR019510">
    <property type="entry name" value="AKAP7-like_phosphoesterase"/>
</dbReference>
<evidence type="ECO:0000313" key="3">
    <source>
        <dbReference type="Proteomes" id="UP000694427"/>
    </source>
</evidence>
<dbReference type="InterPro" id="IPR009210">
    <property type="entry name" value="ASCC1"/>
</dbReference>
<dbReference type="Ensembl" id="ENSCCRT00010066318.1">
    <property type="protein sequence ID" value="ENSCCRP00010060476.1"/>
    <property type="gene ID" value="ENSCCRG00010025654.1"/>
</dbReference>
<proteinExistence type="predicted"/>
<dbReference type="GO" id="GO:0005634">
    <property type="term" value="C:nucleus"/>
    <property type="evidence" value="ECO:0007669"/>
    <property type="project" value="TreeGrafter"/>
</dbReference>
<evidence type="ECO:0000259" key="1">
    <source>
        <dbReference type="Pfam" id="PF10469"/>
    </source>
</evidence>
<name>A0A8C1LFK3_CYPCA</name>